<dbReference type="SMART" id="SM01007">
    <property type="entry name" value="Aldolase_II"/>
    <property type="match status" value="1"/>
</dbReference>
<evidence type="ECO:0000256" key="2">
    <source>
        <dbReference type="ARBA" id="ARBA00023239"/>
    </source>
</evidence>
<evidence type="ECO:0000259" key="3">
    <source>
        <dbReference type="SMART" id="SM01007"/>
    </source>
</evidence>
<sequence>MAAIFTRSPPPPDNLIVMDSEAVREGLAVAAARLATRGLVIGTGGNLSVRDGDRVFTTPSGADLAQVTADQMVVTDLDGTVIEDTDHKPTSELLLHLEIYRSTDAAAVVHAHPIASIAVANLVDELPAVHYTAALLGGAVRVAPHEIFGTQALTDAVAAALAERTAALMRNHGSVAYGESLATACERIELVEWQAEIYLRTAAVGPGATLTQEQLVQVAVAAAERGYSPLRRK</sequence>
<evidence type="ECO:0000256" key="1">
    <source>
        <dbReference type="ARBA" id="ARBA00022723"/>
    </source>
</evidence>
<dbReference type="Pfam" id="PF00596">
    <property type="entry name" value="Aldolase_II"/>
    <property type="match status" value="1"/>
</dbReference>
<dbReference type="GO" id="GO:0019323">
    <property type="term" value="P:pentose catabolic process"/>
    <property type="evidence" value="ECO:0007669"/>
    <property type="project" value="TreeGrafter"/>
</dbReference>
<dbReference type="EMBL" id="QJSP01000006">
    <property type="protein sequence ID" value="PYE17597.1"/>
    <property type="molecule type" value="Genomic_DNA"/>
</dbReference>
<keyword evidence="5" id="KW-1185">Reference proteome</keyword>
<dbReference type="Gene3D" id="3.40.225.10">
    <property type="entry name" value="Class II aldolase/adducin N-terminal domain"/>
    <property type="match status" value="1"/>
</dbReference>
<gene>
    <name evidence="4" type="ORF">DFR67_106301</name>
</gene>
<evidence type="ECO:0000313" key="5">
    <source>
        <dbReference type="Proteomes" id="UP000247591"/>
    </source>
</evidence>
<dbReference type="PANTHER" id="PTHR22789:SF0">
    <property type="entry name" value="3-OXO-TETRONATE 4-PHOSPHATE DECARBOXYLASE-RELATED"/>
    <property type="match status" value="1"/>
</dbReference>
<dbReference type="InterPro" id="IPR001303">
    <property type="entry name" value="Aldolase_II/adducin_N"/>
</dbReference>
<dbReference type="InterPro" id="IPR036409">
    <property type="entry name" value="Aldolase_II/adducin_N_sf"/>
</dbReference>
<dbReference type="Proteomes" id="UP000247591">
    <property type="component" value="Unassembled WGS sequence"/>
</dbReference>
<comment type="caution">
    <text evidence="4">The sequence shown here is derived from an EMBL/GenBank/DDBJ whole genome shotgun (WGS) entry which is preliminary data.</text>
</comment>
<dbReference type="GO" id="GO:0046872">
    <property type="term" value="F:metal ion binding"/>
    <property type="evidence" value="ECO:0007669"/>
    <property type="project" value="UniProtKB-KW"/>
</dbReference>
<organism evidence="4 5">
    <name type="scientific">Williamsia limnetica</name>
    <dbReference type="NCBI Taxonomy" id="882452"/>
    <lineage>
        <taxon>Bacteria</taxon>
        <taxon>Bacillati</taxon>
        <taxon>Actinomycetota</taxon>
        <taxon>Actinomycetes</taxon>
        <taxon>Mycobacteriales</taxon>
        <taxon>Nocardiaceae</taxon>
        <taxon>Williamsia</taxon>
    </lineage>
</organism>
<dbReference type="GO" id="GO:0016832">
    <property type="term" value="F:aldehyde-lyase activity"/>
    <property type="evidence" value="ECO:0007669"/>
    <property type="project" value="TreeGrafter"/>
</dbReference>
<keyword evidence="1" id="KW-0479">Metal-binding</keyword>
<feature type="domain" description="Class II aldolase/adducin N-terminal" evidence="3">
    <location>
        <begin position="25"/>
        <end position="199"/>
    </location>
</feature>
<dbReference type="PANTHER" id="PTHR22789">
    <property type="entry name" value="FUCULOSE PHOSPHATE ALDOLASE"/>
    <property type="match status" value="1"/>
</dbReference>
<proteinExistence type="predicted"/>
<dbReference type="GO" id="GO:0005829">
    <property type="term" value="C:cytosol"/>
    <property type="evidence" value="ECO:0007669"/>
    <property type="project" value="TreeGrafter"/>
</dbReference>
<name>A0A318RQY6_WILLI</name>
<dbReference type="InterPro" id="IPR050197">
    <property type="entry name" value="Aldolase_class_II_sugar_metab"/>
</dbReference>
<evidence type="ECO:0000313" key="4">
    <source>
        <dbReference type="EMBL" id="PYE17597.1"/>
    </source>
</evidence>
<protein>
    <submittedName>
        <fullName evidence="4">L-fuculose-phosphate aldolase</fullName>
    </submittedName>
</protein>
<dbReference type="AlphaFoldDB" id="A0A318RQY6"/>
<accession>A0A318RQY6</accession>
<keyword evidence="2" id="KW-0456">Lyase</keyword>
<reference evidence="4 5" key="1">
    <citation type="submission" date="2018-06" db="EMBL/GenBank/DDBJ databases">
        <title>Genomic Encyclopedia of Type Strains, Phase IV (KMG-IV): sequencing the most valuable type-strain genomes for metagenomic binning, comparative biology and taxonomic classification.</title>
        <authorList>
            <person name="Goeker M."/>
        </authorList>
    </citation>
    <scope>NUCLEOTIDE SEQUENCE [LARGE SCALE GENOMIC DNA]</scope>
    <source>
        <strain evidence="4 5">DSM 45521</strain>
    </source>
</reference>
<dbReference type="SUPFAM" id="SSF53639">
    <property type="entry name" value="AraD/HMP-PK domain-like"/>
    <property type="match status" value="1"/>
</dbReference>